<proteinExistence type="inferred from homology"/>
<dbReference type="Proteomes" id="UP001623330">
    <property type="component" value="Unassembled WGS sequence"/>
</dbReference>
<protein>
    <submittedName>
        <fullName evidence="2">Aminodeoxychorismate lyase</fullName>
    </submittedName>
</protein>
<organism evidence="2 3">
    <name type="scientific">Nakaseomyces bracarensis</name>
    <dbReference type="NCBI Taxonomy" id="273131"/>
    <lineage>
        <taxon>Eukaryota</taxon>
        <taxon>Fungi</taxon>
        <taxon>Dikarya</taxon>
        <taxon>Ascomycota</taxon>
        <taxon>Saccharomycotina</taxon>
        <taxon>Saccharomycetes</taxon>
        <taxon>Saccharomycetales</taxon>
        <taxon>Saccharomycetaceae</taxon>
        <taxon>Nakaseomyces</taxon>
    </lineage>
</organism>
<dbReference type="SUPFAM" id="SSF56752">
    <property type="entry name" value="D-aminoacid aminotransferase-like PLP-dependent enzymes"/>
    <property type="match status" value="1"/>
</dbReference>
<comment type="similarity">
    <text evidence="1">Belongs to the class-IV pyridoxal-phosphate-dependent aminotransferase family.</text>
</comment>
<comment type="caution">
    <text evidence="2">The sequence shown here is derived from an EMBL/GenBank/DDBJ whole genome shotgun (WGS) entry which is preliminary data.</text>
</comment>
<gene>
    <name evidence="2" type="ORF">RNJ44_00603</name>
</gene>
<evidence type="ECO:0000313" key="2">
    <source>
        <dbReference type="EMBL" id="KAL3230964.1"/>
    </source>
</evidence>
<dbReference type="Gene3D" id="3.20.10.10">
    <property type="entry name" value="D-amino Acid Aminotransferase, subunit A, domain 2"/>
    <property type="match status" value="1"/>
</dbReference>
<evidence type="ECO:0000313" key="3">
    <source>
        <dbReference type="Proteomes" id="UP001623330"/>
    </source>
</evidence>
<keyword evidence="3" id="KW-1185">Reference proteome</keyword>
<dbReference type="InterPro" id="IPR001544">
    <property type="entry name" value="Aminotrans_IV"/>
</dbReference>
<dbReference type="PANTHER" id="PTHR42743">
    <property type="entry name" value="AMINO-ACID AMINOTRANSFERASE"/>
    <property type="match status" value="1"/>
</dbReference>
<dbReference type="InterPro" id="IPR050571">
    <property type="entry name" value="Class-IV_PLP-Dep_Aminotrnsfr"/>
</dbReference>
<dbReference type="PANTHER" id="PTHR42743:SF11">
    <property type="entry name" value="AMINODEOXYCHORISMATE LYASE"/>
    <property type="match status" value="1"/>
</dbReference>
<dbReference type="GO" id="GO:0016829">
    <property type="term" value="F:lyase activity"/>
    <property type="evidence" value="ECO:0007669"/>
    <property type="project" value="UniProtKB-KW"/>
</dbReference>
<dbReference type="InterPro" id="IPR043132">
    <property type="entry name" value="BCAT-like_C"/>
</dbReference>
<reference evidence="2 3" key="1">
    <citation type="submission" date="2024-05" db="EMBL/GenBank/DDBJ databases">
        <title>Long read based assembly of the Candida bracarensis genome reveals expanded adhesin content.</title>
        <authorList>
            <person name="Marcet-Houben M."/>
            <person name="Ksiezopolska E."/>
            <person name="Gabaldon T."/>
        </authorList>
    </citation>
    <scope>NUCLEOTIDE SEQUENCE [LARGE SCALE GENOMIC DNA]</scope>
    <source>
        <strain evidence="2 3">CBM6</strain>
    </source>
</reference>
<name>A0ABR4NRM3_9SACH</name>
<dbReference type="EMBL" id="JBEVYD010000008">
    <property type="protein sequence ID" value="KAL3230964.1"/>
    <property type="molecule type" value="Genomic_DNA"/>
</dbReference>
<dbReference type="InterPro" id="IPR036038">
    <property type="entry name" value="Aminotransferase-like"/>
</dbReference>
<sequence>MNYSLHLDDDITEQFQLATGVDKDFLQTKHDELKSTELLSTMRYDPGFTNSEGKPIQVPVHLFSTFDSLEEQNIQKQLPQWFDESGFTSHSLQMIPHILTKLIENPIELNMVHDIYQVYYYRFLLLGEQFMRLKVSSYILKRSFKLTLTEFIDGLVNAIYNTYNTDTVEMDTLEKMQYLLDKKEIYKMRVLFKANNSLEFQAHRLENCKADIINTEYFIKSILSPLTSPISTKTEEIWDVFIDTEPIETSAFTSLKSTNRSHYTAARNRMDEMKRILGIVGKTEILVWNKHRQLMEGSITNVAIPNKDNKLMSPGLNSGCLCGTMRYYLIQKGFIVSHDISVDDLKDGESILLFNGVMGIVKGRIHKKTT</sequence>
<accession>A0ABR4NRM3</accession>
<evidence type="ECO:0000256" key="1">
    <source>
        <dbReference type="ARBA" id="ARBA00009320"/>
    </source>
</evidence>
<keyword evidence="2" id="KW-0456">Lyase</keyword>
<dbReference type="Pfam" id="PF01063">
    <property type="entry name" value="Aminotran_4"/>
    <property type="match status" value="1"/>
</dbReference>